<name>A0A1W6YNN5_9BORD</name>
<dbReference type="Gene3D" id="2.30.30.40">
    <property type="entry name" value="SH3 Domains"/>
    <property type="match status" value="1"/>
</dbReference>
<evidence type="ECO:0000313" key="2">
    <source>
        <dbReference type="EMBL" id="ARP82710.1"/>
    </source>
</evidence>
<gene>
    <name evidence="2" type="ORF">CAL12_19050</name>
</gene>
<feature type="domain" description="CheW-like" evidence="1">
    <location>
        <begin position="22"/>
        <end position="164"/>
    </location>
</feature>
<keyword evidence="3" id="KW-1185">Reference proteome</keyword>
<proteinExistence type="predicted"/>
<dbReference type="InterPro" id="IPR002545">
    <property type="entry name" value="CheW-lke_dom"/>
</dbReference>
<dbReference type="SUPFAM" id="SSF50341">
    <property type="entry name" value="CheW-like"/>
    <property type="match status" value="1"/>
</dbReference>
<dbReference type="EMBL" id="CP021108">
    <property type="protein sequence ID" value="ARP82710.1"/>
    <property type="molecule type" value="Genomic_DNA"/>
</dbReference>
<dbReference type="GO" id="GO:0006935">
    <property type="term" value="P:chemotaxis"/>
    <property type="evidence" value="ECO:0007669"/>
    <property type="project" value="InterPro"/>
</dbReference>
<dbReference type="Gene3D" id="2.40.50.180">
    <property type="entry name" value="CheA-289, Domain 4"/>
    <property type="match status" value="1"/>
</dbReference>
<dbReference type="STRING" id="1416806.CAL12_19050"/>
<dbReference type="Proteomes" id="UP000194151">
    <property type="component" value="Chromosome"/>
</dbReference>
<dbReference type="InterPro" id="IPR036061">
    <property type="entry name" value="CheW-like_dom_sf"/>
</dbReference>
<sequence length="185" mass="19816">MATAATRANTDPARAETGTRARRLFLRFDIAGDRYVLPASPIVRMLPWMPLKGLPAAPAWAAGVLLYGDAPVPVIDISALATGRHSAARASTRIAVVEYRATPPARLLGLLLEHATQTVHYDEGEFVPCGLDYPDARYLGPVRPDEQGLVQMVGVDDLLPARVREHLFQQAARAVGGSAGQESAP</sequence>
<dbReference type="RefSeq" id="WP_086066069.1">
    <property type="nucleotide sequence ID" value="NZ_CP021108.1"/>
</dbReference>
<reference evidence="2 3" key="1">
    <citation type="submission" date="2017-05" db="EMBL/GenBank/DDBJ databases">
        <title>Complete and WGS of Bordetella genogroups.</title>
        <authorList>
            <person name="Spilker T."/>
            <person name="LiPuma J."/>
        </authorList>
    </citation>
    <scope>NUCLEOTIDE SEQUENCE [LARGE SCALE GENOMIC DNA]</scope>
    <source>
        <strain evidence="2 3">AU19157</strain>
    </source>
</reference>
<evidence type="ECO:0000259" key="1">
    <source>
        <dbReference type="PROSITE" id="PS50851"/>
    </source>
</evidence>
<dbReference type="KEGG" id="bgv:CAL12_19050"/>
<dbReference type="OrthoDB" id="21913at2"/>
<protein>
    <recommendedName>
        <fullName evidence="1">CheW-like domain-containing protein</fullName>
    </recommendedName>
</protein>
<dbReference type="GO" id="GO:0007165">
    <property type="term" value="P:signal transduction"/>
    <property type="evidence" value="ECO:0007669"/>
    <property type="project" value="InterPro"/>
</dbReference>
<dbReference type="PROSITE" id="PS50851">
    <property type="entry name" value="CHEW"/>
    <property type="match status" value="1"/>
</dbReference>
<dbReference type="Pfam" id="PF01584">
    <property type="entry name" value="CheW"/>
    <property type="match status" value="1"/>
</dbReference>
<organism evidence="2 3">
    <name type="scientific">Bordetella genomosp. 8</name>
    <dbReference type="NCBI Taxonomy" id="1416806"/>
    <lineage>
        <taxon>Bacteria</taxon>
        <taxon>Pseudomonadati</taxon>
        <taxon>Pseudomonadota</taxon>
        <taxon>Betaproteobacteria</taxon>
        <taxon>Burkholderiales</taxon>
        <taxon>Alcaligenaceae</taxon>
        <taxon>Bordetella</taxon>
    </lineage>
</organism>
<accession>A0A1W6YNN5</accession>
<evidence type="ECO:0000313" key="3">
    <source>
        <dbReference type="Proteomes" id="UP000194151"/>
    </source>
</evidence>
<dbReference type="AlphaFoldDB" id="A0A1W6YNN5"/>